<feature type="transmembrane region" description="Helical" evidence="1">
    <location>
        <begin position="207"/>
        <end position="231"/>
    </location>
</feature>
<proteinExistence type="predicted"/>
<feature type="transmembrane region" description="Helical" evidence="1">
    <location>
        <begin position="243"/>
        <end position="265"/>
    </location>
</feature>
<evidence type="ECO:0000313" key="2">
    <source>
        <dbReference type="EMBL" id="AKH42680.1"/>
    </source>
</evidence>
<keyword evidence="1" id="KW-0812">Transmembrane</keyword>
<feature type="transmembrane region" description="Helical" evidence="1">
    <location>
        <begin position="285"/>
        <end position="311"/>
    </location>
</feature>
<keyword evidence="1" id="KW-0472">Membrane</keyword>
<accession>A0A0F7KV96</accession>
<dbReference type="KEGG" id="aay:WYH_01644"/>
<feature type="transmembrane region" description="Helical" evidence="1">
    <location>
        <begin position="137"/>
        <end position="161"/>
    </location>
</feature>
<keyword evidence="1" id="KW-1133">Transmembrane helix</keyword>
<feature type="transmembrane region" description="Helical" evidence="1">
    <location>
        <begin position="182"/>
        <end position="201"/>
    </location>
</feature>
<feature type="transmembrane region" description="Helical" evidence="1">
    <location>
        <begin position="347"/>
        <end position="364"/>
    </location>
</feature>
<protein>
    <recommendedName>
        <fullName evidence="4">DUF2029 domain-containing protein</fullName>
    </recommendedName>
</protein>
<dbReference type="PATRIC" id="fig|1267766.3.peg.1653"/>
<evidence type="ECO:0000256" key="1">
    <source>
        <dbReference type="SAM" id="Phobius"/>
    </source>
</evidence>
<evidence type="ECO:0008006" key="4">
    <source>
        <dbReference type="Google" id="ProtNLM"/>
    </source>
</evidence>
<reference evidence="2" key="1">
    <citation type="submission" date="2015-05" db="EMBL/GenBank/DDBJ databases">
        <title>The complete genome of Altererythrobacter atlanticus strain 26DY36.</title>
        <authorList>
            <person name="Wu Y.-H."/>
            <person name="Cheng H."/>
            <person name="Wu X.-W."/>
        </authorList>
    </citation>
    <scope>NUCLEOTIDE SEQUENCE [LARGE SCALE GENOMIC DNA]</scope>
    <source>
        <strain evidence="2">26DY36</strain>
    </source>
</reference>
<feature type="transmembrane region" description="Helical" evidence="1">
    <location>
        <begin position="323"/>
        <end position="341"/>
    </location>
</feature>
<evidence type="ECO:0000313" key="3">
    <source>
        <dbReference type="Proteomes" id="UP000034392"/>
    </source>
</evidence>
<sequence>MLDGRPGPVQKGPMGAIPDPVGWWVSLGRPLRALPRAAALFVLIGTALLLVYGASSVGSLYQELAEQRGQKSAEQDFFGDVDLYETINRRMAGGEGYYEAALAEHRAHDYPARPFVTVRLPTLAWTNQLWGASGWRILAPALLGAIIFSFIGALSGLTLAVERAGAALLLAAAGMGVFYDRAGFMHELVAGLLLSLSLGLYRPHRWWPSLLAAGAALAVRELALPFILLWAAFAASQRRWAELAALAGLFLLFAAGMALHAWNVAEMRLPGDAATPGWAGMLGLPYLLTSIGQLTLLLALPPALAGPLALLPILGWIALGGRLGFFASLWFIGFGMAVALFARPNNFYWVLLLLPAYMAGLALVPRAVADLVAAITHPGKGTA</sequence>
<gene>
    <name evidence="2" type="ORF">WYH_01644</name>
</gene>
<dbReference type="STRING" id="1267766.WYH_01644"/>
<dbReference type="EMBL" id="CP011452">
    <property type="protein sequence ID" value="AKH42680.1"/>
    <property type="molecule type" value="Genomic_DNA"/>
</dbReference>
<organism evidence="2 3">
    <name type="scientific">Croceibacterium atlanticum</name>
    <dbReference type="NCBI Taxonomy" id="1267766"/>
    <lineage>
        <taxon>Bacteria</taxon>
        <taxon>Pseudomonadati</taxon>
        <taxon>Pseudomonadota</taxon>
        <taxon>Alphaproteobacteria</taxon>
        <taxon>Sphingomonadales</taxon>
        <taxon>Erythrobacteraceae</taxon>
        <taxon>Croceibacterium</taxon>
    </lineage>
</organism>
<dbReference type="AlphaFoldDB" id="A0A0F7KV96"/>
<dbReference type="Proteomes" id="UP000034392">
    <property type="component" value="Chromosome"/>
</dbReference>
<name>A0A0F7KV96_9SPHN</name>
<feature type="transmembrane region" description="Helical" evidence="1">
    <location>
        <begin position="37"/>
        <end position="55"/>
    </location>
</feature>
<keyword evidence="3" id="KW-1185">Reference proteome</keyword>